<keyword evidence="2" id="KW-1185">Reference proteome</keyword>
<dbReference type="GeneID" id="54344780"/>
<dbReference type="OrthoDB" id="4159781at2759"/>
<name>A0A6A5R538_9PLEO</name>
<dbReference type="AlphaFoldDB" id="A0A6A5R538"/>
<reference evidence="1" key="1">
    <citation type="journal article" date="2020" name="Stud. Mycol.">
        <title>101 Dothideomycetes genomes: a test case for predicting lifestyles and emergence of pathogens.</title>
        <authorList>
            <person name="Haridas S."/>
            <person name="Albert R."/>
            <person name="Binder M."/>
            <person name="Bloem J."/>
            <person name="Labutti K."/>
            <person name="Salamov A."/>
            <person name="Andreopoulos B."/>
            <person name="Baker S."/>
            <person name="Barry K."/>
            <person name="Bills G."/>
            <person name="Bluhm B."/>
            <person name="Cannon C."/>
            <person name="Castanera R."/>
            <person name="Culley D."/>
            <person name="Daum C."/>
            <person name="Ezra D."/>
            <person name="Gonzalez J."/>
            <person name="Henrissat B."/>
            <person name="Kuo A."/>
            <person name="Liang C."/>
            <person name="Lipzen A."/>
            <person name="Lutzoni F."/>
            <person name="Magnuson J."/>
            <person name="Mondo S."/>
            <person name="Nolan M."/>
            <person name="Ohm R."/>
            <person name="Pangilinan J."/>
            <person name="Park H.-J."/>
            <person name="Ramirez L."/>
            <person name="Alfaro M."/>
            <person name="Sun H."/>
            <person name="Tritt A."/>
            <person name="Yoshinaga Y."/>
            <person name="Zwiers L.-H."/>
            <person name="Turgeon B."/>
            <person name="Goodwin S."/>
            <person name="Spatafora J."/>
            <person name="Crous P."/>
            <person name="Grigoriev I."/>
        </authorList>
    </citation>
    <scope>NUCLEOTIDE SEQUENCE</scope>
    <source>
        <strain evidence="1">CBS 183.55</strain>
    </source>
</reference>
<proteinExistence type="predicted"/>
<organism evidence="1 2">
    <name type="scientific">Didymella exigua CBS 183.55</name>
    <dbReference type="NCBI Taxonomy" id="1150837"/>
    <lineage>
        <taxon>Eukaryota</taxon>
        <taxon>Fungi</taxon>
        <taxon>Dikarya</taxon>
        <taxon>Ascomycota</taxon>
        <taxon>Pezizomycotina</taxon>
        <taxon>Dothideomycetes</taxon>
        <taxon>Pleosporomycetidae</taxon>
        <taxon>Pleosporales</taxon>
        <taxon>Pleosporineae</taxon>
        <taxon>Didymellaceae</taxon>
        <taxon>Didymella</taxon>
    </lineage>
</organism>
<evidence type="ECO:0000313" key="2">
    <source>
        <dbReference type="Proteomes" id="UP000800082"/>
    </source>
</evidence>
<dbReference type="EMBL" id="ML979039">
    <property type="protein sequence ID" value="KAF1922268.1"/>
    <property type="molecule type" value="Genomic_DNA"/>
</dbReference>
<gene>
    <name evidence="1" type="ORF">M421DRAFT_10682</name>
</gene>
<dbReference type="RefSeq" id="XP_033442522.1">
    <property type="nucleotide sequence ID" value="XM_033587134.1"/>
</dbReference>
<sequence length="108" mass="12401">MYRLLAIRPSPHGNGNDPEQVMEEVARLGSLLFLSPFWRLLGHSPVWMSAISRYLLPVLTKNRADWNELKPLLVWTLYFAAIETKDLTERSQDVSTLAAVMMSMQLQQ</sequence>
<dbReference type="Proteomes" id="UP000800082">
    <property type="component" value="Unassembled WGS sequence"/>
</dbReference>
<accession>A0A6A5R538</accession>
<evidence type="ECO:0000313" key="1">
    <source>
        <dbReference type="EMBL" id="KAF1922268.1"/>
    </source>
</evidence>
<protein>
    <submittedName>
        <fullName evidence="1">Uncharacterized protein</fullName>
    </submittedName>
</protein>